<sequence length="375" mass="43747">MVPKSASRTVLVTGLCSLIWWTVLKPRPIRGTHELITAQLQSLDFLDPKSAHSRKPVQTDASKAAHELCTAHGYSVFTHKSASGERKIYDMLMINDELDFLEIRLDALYDYADYFIIIESRKTFQGKKKPLILKENWDRFGRYHDKIIYHELSFPPSFKPHRAWDYEDLQRDAPFTQVLLDLQGQRAPTEGDVLIVADVDEIPRPHALLVLRYCNFPRRLTLSSKFYYYSFQFLHTGPEWQHPQATYYEGRQTLKPTNLRNGDGGFRPLRFLDRGVLSNAGWHCSSCFPTIDQFLNKMASFSHGWMNREEFRDKDKIAAAVREGKDLWGREQDKFVRIENNKDMPPLVREEPKRFGYMITRDGPSAGFIDYKEEK</sequence>
<dbReference type="AlphaFoldDB" id="A0A9P5DYP6"/>
<evidence type="ECO:0000313" key="2">
    <source>
        <dbReference type="Proteomes" id="UP000730481"/>
    </source>
</evidence>
<dbReference type="GO" id="GO:0006044">
    <property type="term" value="P:N-acetylglucosamine metabolic process"/>
    <property type="evidence" value="ECO:0007669"/>
    <property type="project" value="TreeGrafter"/>
</dbReference>
<dbReference type="Pfam" id="PF04724">
    <property type="entry name" value="Glyco_transf_17"/>
    <property type="match status" value="1"/>
</dbReference>
<comment type="caution">
    <text evidence="1">The sequence shown here is derived from an EMBL/GenBank/DDBJ whole genome shotgun (WGS) entry which is preliminary data.</text>
</comment>
<organism evidence="1 2">
    <name type="scientific">Fusarium beomiforme</name>
    <dbReference type="NCBI Taxonomy" id="44412"/>
    <lineage>
        <taxon>Eukaryota</taxon>
        <taxon>Fungi</taxon>
        <taxon>Dikarya</taxon>
        <taxon>Ascomycota</taxon>
        <taxon>Pezizomycotina</taxon>
        <taxon>Sordariomycetes</taxon>
        <taxon>Hypocreomycetidae</taxon>
        <taxon>Hypocreales</taxon>
        <taxon>Nectriaceae</taxon>
        <taxon>Fusarium</taxon>
        <taxon>Fusarium burgessii species complex</taxon>
    </lineage>
</organism>
<dbReference type="OrthoDB" id="6474464at2759"/>
<dbReference type="InterPro" id="IPR006813">
    <property type="entry name" value="Glyco_trans_17"/>
</dbReference>
<gene>
    <name evidence="1" type="ORF">FBEOM_6458</name>
</gene>
<dbReference type="PANTHER" id="PTHR12224:SF0">
    <property type="entry name" value="BETA-1,4-MANNOSYL-GLYCOPROTEIN 4-BETA-N-ACETYLGLUCOSAMINYLTRANSFERASE"/>
    <property type="match status" value="1"/>
</dbReference>
<keyword evidence="2" id="KW-1185">Reference proteome</keyword>
<evidence type="ECO:0000313" key="1">
    <source>
        <dbReference type="EMBL" id="KAF4339674.1"/>
    </source>
</evidence>
<proteinExistence type="predicted"/>
<dbReference type="GO" id="GO:0016020">
    <property type="term" value="C:membrane"/>
    <property type="evidence" value="ECO:0007669"/>
    <property type="project" value="InterPro"/>
</dbReference>
<dbReference type="EMBL" id="PVQB02000271">
    <property type="protein sequence ID" value="KAF4339674.1"/>
    <property type="molecule type" value="Genomic_DNA"/>
</dbReference>
<reference evidence="1" key="2">
    <citation type="submission" date="2020-02" db="EMBL/GenBank/DDBJ databases">
        <title>Identification and distribution of gene clusters putatively required for synthesis of sphingolipid metabolism inhibitors in phylogenetically diverse species of the filamentous fungus Fusarium.</title>
        <authorList>
            <person name="Kim H.-S."/>
            <person name="Busman M."/>
            <person name="Brown D.W."/>
            <person name="Divon H."/>
            <person name="Uhlig S."/>
            <person name="Proctor R.H."/>
        </authorList>
    </citation>
    <scope>NUCLEOTIDE SEQUENCE</scope>
    <source>
        <strain evidence="1">NRRL 25174</strain>
    </source>
</reference>
<reference evidence="1" key="1">
    <citation type="journal article" date="2017" name="Mycologia">
        <title>Fusarium algeriense, sp. nov., a novel toxigenic crown rot pathogen of durum wheat from Algeria is nested in the Fusarium burgessii species complex.</title>
        <authorList>
            <person name="Laraba I."/>
            <person name="Keddad A."/>
            <person name="Boureghda H."/>
            <person name="Abdallah N."/>
            <person name="Vaughan M.M."/>
            <person name="Proctor R.H."/>
            <person name="Busman M."/>
            <person name="O'Donnell K."/>
        </authorList>
    </citation>
    <scope>NUCLEOTIDE SEQUENCE</scope>
    <source>
        <strain evidence="1">NRRL 25174</strain>
    </source>
</reference>
<protein>
    <submittedName>
        <fullName evidence="1">Beta-1 4-mannosyl-glyco 4-beta-n-acetylglucosaminyltransferase</fullName>
    </submittedName>
</protein>
<accession>A0A9P5DYP6</accession>
<name>A0A9P5DYP6_9HYPO</name>
<dbReference type="PANTHER" id="PTHR12224">
    <property type="entry name" value="BETA-1,4-MANNOSYL-GLYCOPROTEIN BETA-1,4-N-ACETYLGLUCOSAMINYL-TRANSFERASE"/>
    <property type="match status" value="1"/>
</dbReference>
<dbReference type="GO" id="GO:0003830">
    <property type="term" value="F:beta-1,4-mannosylglycoprotein 4-beta-N-acetylglucosaminyltransferase activity"/>
    <property type="evidence" value="ECO:0007669"/>
    <property type="project" value="InterPro"/>
</dbReference>
<dbReference type="Proteomes" id="UP000730481">
    <property type="component" value="Unassembled WGS sequence"/>
</dbReference>